<dbReference type="Proteomes" id="UP000030649">
    <property type="component" value="Unassembled WGS sequence"/>
</dbReference>
<dbReference type="Pfam" id="PF19102">
    <property type="entry name" value="DUF5789"/>
    <property type="match status" value="1"/>
</dbReference>
<dbReference type="InterPro" id="IPR043899">
    <property type="entry name" value="DUF5789"/>
</dbReference>
<protein>
    <recommendedName>
        <fullName evidence="3">DUF2795 domain-containing protein</fullName>
    </recommendedName>
</protein>
<organism evidence="1 2">
    <name type="scientific">Haloquadratum walsbyi J07HQW1</name>
    <dbReference type="NCBI Taxonomy" id="1238424"/>
    <lineage>
        <taxon>Archaea</taxon>
        <taxon>Methanobacteriati</taxon>
        <taxon>Methanobacteriota</taxon>
        <taxon>Stenosarchaea group</taxon>
        <taxon>Halobacteria</taxon>
        <taxon>Halobacteriales</taxon>
        <taxon>Haloferacaceae</taxon>
        <taxon>Haloquadratum</taxon>
    </lineage>
</organism>
<dbReference type="EMBL" id="KE356560">
    <property type="protein sequence ID" value="ERG93542.1"/>
    <property type="molecule type" value="Genomic_DNA"/>
</dbReference>
<accession>U1PIR2</accession>
<name>U1PIR2_9EURY</name>
<proteinExistence type="predicted"/>
<evidence type="ECO:0000313" key="1">
    <source>
        <dbReference type="EMBL" id="ERG93542.1"/>
    </source>
</evidence>
<reference evidence="1 2" key="1">
    <citation type="journal article" date="2013" name="PLoS ONE">
        <title>Assembly-driven community genomics of a hypersaline microbial ecosystem.</title>
        <authorList>
            <person name="Podell S."/>
            <person name="Ugalde J.A."/>
            <person name="Narasingarao P."/>
            <person name="Banfield J.F."/>
            <person name="Heidelberg K.B."/>
            <person name="Allen E.E."/>
        </authorList>
    </citation>
    <scope>NUCLEOTIDE SEQUENCE [LARGE SCALE GENOMIC DNA]</scope>
    <source>
        <strain evidence="2">J07HQW1</strain>
    </source>
</reference>
<dbReference type="HOGENOM" id="CLU_133603_1_1_2"/>
<sequence length="94" mass="10238">MRLNHTDDLITEHEFPATTEDLVDAYGEETIELPNGTAQLGEVLTRAGSETYTCPSEAQSALLCGLGHEAIGRRYYSDRDAYAAGEDGPQQVSF</sequence>
<dbReference type="AlphaFoldDB" id="U1PIR2"/>
<dbReference type="STRING" id="1238424.J07HQW1_03606"/>
<evidence type="ECO:0000313" key="2">
    <source>
        <dbReference type="Proteomes" id="UP000030649"/>
    </source>
</evidence>
<evidence type="ECO:0008006" key="3">
    <source>
        <dbReference type="Google" id="ProtNLM"/>
    </source>
</evidence>
<gene>
    <name evidence="1" type="ORF">J07HQW1_03606</name>
</gene>